<evidence type="ECO:0000256" key="1">
    <source>
        <dbReference type="SAM" id="Coils"/>
    </source>
</evidence>
<evidence type="ECO:0000313" key="3">
    <source>
        <dbReference type="EMBL" id="KAG8467144.1"/>
    </source>
</evidence>
<proteinExistence type="predicted"/>
<protein>
    <submittedName>
        <fullName evidence="3">Uncharacterized protein</fullName>
    </submittedName>
</protein>
<dbReference type="AlphaFoldDB" id="A0A8J5XNU0"/>
<feature type="region of interest" description="Disordered" evidence="2">
    <location>
        <begin position="224"/>
        <end position="269"/>
    </location>
</feature>
<reference evidence="3" key="1">
    <citation type="submission" date="2021-05" db="EMBL/GenBank/DDBJ databases">
        <title>The genome of the haptophyte Pavlova lutheri (Diacronema luteri, Pavlovales) - a model for lipid biosynthesis in eukaryotic algae.</title>
        <authorList>
            <person name="Hulatt C.J."/>
            <person name="Posewitz M.C."/>
        </authorList>
    </citation>
    <scope>NUCLEOTIDE SEQUENCE</scope>
    <source>
        <strain evidence="3">NIVA-4/92</strain>
    </source>
</reference>
<dbReference type="EMBL" id="JAGTXO010000006">
    <property type="protein sequence ID" value="KAG8467144.1"/>
    <property type="molecule type" value="Genomic_DNA"/>
</dbReference>
<feature type="coiled-coil region" evidence="1">
    <location>
        <begin position="126"/>
        <end position="174"/>
    </location>
</feature>
<feature type="compositionally biased region" description="Polar residues" evidence="2">
    <location>
        <begin position="83"/>
        <end position="93"/>
    </location>
</feature>
<gene>
    <name evidence="3" type="ORF">KFE25_000460</name>
</gene>
<feature type="compositionally biased region" description="Basic residues" evidence="2">
    <location>
        <begin position="50"/>
        <end position="59"/>
    </location>
</feature>
<comment type="caution">
    <text evidence="3">The sequence shown here is derived from an EMBL/GenBank/DDBJ whole genome shotgun (WGS) entry which is preliminary data.</text>
</comment>
<name>A0A8J5XNU0_DIALT</name>
<keyword evidence="4" id="KW-1185">Reference proteome</keyword>
<sequence>MASTANARAREREPQHRVLESVNNLPWAHGAAFVFRASPQALAEADVPHARKPGAHRAAKAPAHAKPGQPARQGAPPAGAYTPDTSPAKSSFTAAKHIAGDTDGKRRRCARPSPSPSRDGSMRERCAQQLEEIIALRRQLFALERRNEPAAALAAQLDTEAAELRLRVRAEQSRHLSPSTLVAQLAFSVLGSAAAGARRAVPAGRAPVADTDVEFTDGRLFDMDGEQEEAEDEHRWSIADSDAGAEPKEDAGVSWTPKARASGPGFHFL</sequence>
<organism evidence="3 4">
    <name type="scientific">Diacronema lutheri</name>
    <name type="common">Unicellular marine alga</name>
    <name type="synonym">Monochrysis lutheri</name>
    <dbReference type="NCBI Taxonomy" id="2081491"/>
    <lineage>
        <taxon>Eukaryota</taxon>
        <taxon>Haptista</taxon>
        <taxon>Haptophyta</taxon>
        <taxon>Pavlovophyceae</taxon>
        <taxon>Pavlovales</taxon>
        <taxon>Pavlovaceae</taxon>
        <taxon>Diacronema</taxon>
    </lineage>
</organism>
<accession>A0A8J5XNU0</accession>
<evidence type="ECO:0000256" key="2">
    <source>
        <dbReference type="SAM" id="MobiDB-lite"/>
    </source>
</evidence>
<evidence type="ECO:0000313" key="4">
    <source>
        <dbReference type="Proteomes" id="UP000751190"/>
    </source>
</evidence>
<feature type="compositionally biased region" description="Low complexity" evidence="2">
    <location>
        <begin position="60"/>
        <end position="80"/>
    </location>
</feature>
<keyword evidence="1" id="KW-0175">Coiled coil</keyword>
<dbReference type="Proteomes" id="UP000751190">
    <property type="component" value="Unassembled WGS sequence"/>
</dbReference>
<feature type="region of interest" description="Disordered" evidence="2">
    <location>
        <begin position="44"/>
        <end position="124"/>
    </location>
</feature>